<evidence type="ECO:0000259" key="2">
    <source>
        <dbReference type="Pfam" id="PF21788"/>
    </source>
</evidence>
<evidence type="ECO:0000313" key="4">
    <source>
        <dbReference type="Proteomes" id="UP000504618"/>
    </source>
</evidence>
<dbReference type="InterPro" id="IPR048365">
    <property type="entry name" value="TNP-like_RNaseH_N"/>
</dbReference>
<feature type="domain" description="Transposable element P transposase-like GTP-binding insertion" evidence="2">
    <location>
        <begin position="572"/>
        <end position="689"/>
    </location>
</feature>
<evidence type="ECO:0000259" key="1">
    <source>
        <dbReference type="Pfam" id="PF21787"/>
    </source>
</evidence>
<dbReference type="Proteomes" id="UP000504618">
    <property type="component" value="Unplaced"/>
</dbReference>
<feature type="domain" description="Transposable element P transposase-like RNase H C-terminal" evidence="3">
    <location>
        <begin position="762"/>
        <end position="795"/>
    </location>
</feature>
<dbReference type="RefSeq" id="XP_024878395.1">
    <property type="nucleotide sequence ID" value="XM_025022627.1"/>
</dbReference>
<dbReference type="InterPro" id="IPR048366">
    <property type="entry name" value="TNP-like_GBD"/>
</dbReference>
<sequence>VKTNGSSVMDGVDIKTTNIILHEDLSPRDVATIESIQEQQIQDVTTVESIQEQQIQDVATVEPIQEQQIQDVATVESLHEQQIQDHPVAHCAPDVCEGRFHFSQVTFNYGTPGKITDSTSISWPWTVGELSTDIGSFLFTYAITKMENDDKFPVIEKSIQLCANKKLRYFVYGSVVKVHGCKLPQILEDIASLPQALKKFQNINVCNGLGTINVHHLSADSAFKDYVDRWRSKNCTLISKRKRCDHCRNVRNIVHMKEARSKTKVSLKRVCRVSNPIDQRKLIALRKKCFRERQQKKTAQKRIQLLQESLQNKATEIASIRGETLVDKCSKLNVPTSQQTVLREIIAAAGKTNDKSRRYGEEWIMLCLLMNIRSPGYYEFLRKNNVLSLPCHRTIRSYFSLVDMKCGFDEEFAKLLAKHFETKTLLQRHGVLLLDEINLRKSVAVCSKNLTYVGLTDFGNDGPQSTNIEDQATHGLVLMFQPLADSYTQPIAVFASKNPVKSDELAKLVIKAIVYLERTGAKIHGVIADGASTNAKMWSLLDVSGSMEDTKTWFTHPVDDDRKVFVFSDAPHVIKNVRNRLYNKKKLRVKSSNNYICWDYIAALFNLDIQHAGNARACPKLTQRHVVLDSTSKMRVRLATQVFSNSVVQGLHFYLRYNPEGPLKGCEETIGFCKRMNDMFDALNRKTPNEGLTPESKDFKVLQESLEWLNEWETALQKGEITADEYLTRETSKALRISLRSTMDMCCYLIGKFDFQYLLTGKVNQDNLEKFFGTIRQAAGCNDHPHSPTFLQLYKILSVYSIIKPPKFGNCTVSEQSSPQLLLSLHDLKTAYGQKSEAKSV</sequence>
<dbReference type="Pfam" id="PF21789">
    <property type="entry name" value="TNP-like_RNaseH_C"/>
    <property type="match status" value="1"/>
</dbReference>
<organism evidence="4 5">
    <name type="scientific">Temnothorax curvispinosus</name>
    <dbReference type="NCBI Taxonomy" id="300111"/>
    <lineage>
        <taxon>Eukaryota</taxon>
        <taxon>Metazoa</taxon>
        <taxon>Ecdysozoa</taxon>
        <taxon>Arthropoda</taxon>
        <taxon>Hexapoda</taxon>
        <taxon>Insecta</taxon>
        <taxon>Pterygota</taxon>
        <taxon>Neoptera</taxon>
        <taxon>Endopterygota</taxon>
        <taxon>Hymenoptera</taxon>
        <taxon>Apocrita</taxon>
        <taxon>Aculeata</taxon>
        <taxon>Formicoidea</taxon>
        <taxon>Formicidae</taxon>
        <taxon>Myrmicinae</taxon>
        <taxon>Temnothorax</taxon>
    </lineage>
</organism>
<dbReference type="InterPro" id="IPR048367">
    <property type="entry name" value="TNP-like_RNaseH_C"/>
</dbReference>
<evidence type="ECO:0000313" key="5">
    <source>
        <dbReference type="RefSeq" id="XP_024878395.1"/>
    </source>
</evidence>
<dbReference type="PANTHER" id="PTHR47577">
    <property type="entry name" value="THAP DOMAIN-CONTAINING PROTEIN 6"/>
    <property type="match status" value="1"/>
</dbReference>
<feature type="non-terminal residue" evidence="5">
    <location>
        <position position="1"/>
    </location>
</feature>
<feature type="non-terminal residue" evidence="5">
    <location>
        <position position="841"/>
    </location>
</feature>
<dbReference type="Pfam" id="PF21787">
    <property type="entry name" value="TNP-like_RNaseH_N"/>
    <property type="match status" value="1"/>
</dbReference>
<reference evidence="5" key="1">
    <citation type="submission" date="2025-08" db="UniProtKB">
        <authorList>
            <consortium name="RefSeq"/>
        </authorList>
    </citation>
    <scope>IDENTIFICATION</scope>
    <source>
        <tissue evidence="5">Whole body</tissue>
    </source>
</reference>
<protein>
    <submittedName>
        <fullName evidence="5">Uncharacterized protein LOC112458822</fullName>
    </submittedName>
</protein>
<dbReference type="AlphaFoldDB" id="A0A6J1QCB5"/>
<dbReference type="GeneID" id="112458822"/>
<name>A0A6J1QCB5_9HYME</name>
<dbReference type="Pfam" id="PF21788">
    <property type="entry name" value="TNP-like_GBD"/>
    <property type="match status" value="1"/>
</dbReference>
<proteinExistence type="predicted"/>
<gene>
    <name evidence="5" type="primary">LOC112458822</name>
</gene>
<dbReference type="PANTHER" id="PTHR47577:SF2">
    <property type="entry name" value="THAP DOMAIN CONTAINING 9"/>
    <property type="match status" value="1"/>
</dbReference>
<feature type="domain" description="Transposable element P transposase-like RNase H" evidence="1">
    <location>
        <begin position="405"/>
        <end position="541"/>
    </location>
</feature>
<accession>A0A6J1QCB5</accession>
<dbReference type="OrthoDB" id="7675410at2759"/>
<evidence type="ECO:0000259" key="3">
    <source>
        <dbReference type="Pfam" id="PF21789"/>
    </source>
</evidence>
<keyword evidence="4" id="KW-1185">Reference proteome</keyword>